<gene>
    <name evidence="1" type="primary">AVEN_104438_1</name>
    <name evidence="1" type="ORF">TNCT_729991</name>
</gene>
<keyword evidence="2" id="KW-1185">Reference proteome</keyword>
<reference evidence="1" key="1">
    <citation type="submission" date="2020-07" db="EMBL/GenBank/DDBJ databases">
        <title>Multicomponent nature underlies the extraordinary mechanical properties of spider dragline silk.</title>
        <authorList>
            <person name="Kono N."/>
            <person name="Nakamura H."/>
            <person name="Mori M."/>
            <person name="Yoshida Y."/>
            <person name="Ohtoshi R."/>
            <person name="Malay A.D."/>
            <person name="Moran D.A.P."/>
            <person name="Tomita M."/>
            <person name="Numata K."/>
            <person name="Arakawa K."/>
        </authorList>
    </citation>
    <scope>NUCLEOTIDE SEQUENCE</scope>
</reference>
<evidence type="ECO:0000313" key="1">
    <source>
        <dbReference type="EMBL" id="GFQ68189.1"/>
    </source>
</evidence>
<sequence>MMSGQNIEFENYIYAFGNVFQNYKFIAIKFKKPVIFYKNLPHFTGKLNPPHDTVVVIDSKSRVEFTNDKALIYVVHGSENSCPFAVQAFDEKQFLIKIFPDGALICHAYCNGVLYAVAKHNPFSKFWKKIRRNIAFQSMAQVFDMCLKDKSSITPKDLTCLRFFKRNSSYDISKWSSWYPFVYKLLEDSFHTLIQTCPSTCIASLLFKAINNSSKDYNELTLPKNFYTCEILFDETLLVGVLFRVDAQRQVDYVSPMVTSFQKTTFRDVNQQECNCWLPFYQNKEKWLQKGFNIYLVRFSQNRQWIEQLCNWISAQTSEKYAFFYQDLNIIRKILQ</sequence>
<dbReference type="EMBL" id="BMAO01000638">
    <property type="protein sequence ID" value="GFQ68189.1"/>
    <property type="molecule type" value="Genomic_DNA"/>
</dbReference>
<accession>A0A8X6F341</accession>
<dbReference type="Proteomes" id="UP000887116">
    <property type="component" value="Unassembled WGS sequence"/>
</dbReference>
<evidence type="ECO:0000313" key="2">
    <source>
        <dbReference type="Proteomes" id="UP000887116"/>
    </source>
</evidence>
<comment type="caution">
    <text evidence="1">The sequence shown here is derived from an EMBL/GenBank/DDBJ whole genome shotgun (WGS) entry which is preliminary data.</text>
</comment>
<dbReference type="OrthoDB" id="6437711at2759"/>
<dbReference type="AlphaFoldDB" id="A0A8X6F341"/>
<organism evidence="1 2">
    <name type="scientific">Trichonephila clavata</name>
    <name type="common">Joro spider</name>
    <name type="synonym">Nephila clavata</name>
    <dbReference type="NCBI Taxonomy" id="2740835"/>
    <lineage>
        <taxon>Eukaryota</taxon>
        <taxon>Metazoa</taxon>
        <taxon>Ecdysozoa</taxon>
        <taxon>Arthropoda</taxon>
        <taxon>Chelicerata</taxon>
        <taxon>Arachnida</taxon>
        <taxon>Araneae</taxon>
        <taxon>Araneomorphae</taxon>
        <taxon>Entelegynae</taxon>
        <taxon>Araneoidea</taxon>
        <taxon>Nephilidae</taxon>
        <taxon>Trichonephila</taxon>
    </lineage>
</organism>
<proteinExistence type="predicted"/>
<name>A0A8X6F341_TRICU</name>
<protein>
    <submittedName>
        <fullName evidence="1">Uncharacterized protein</fullName>
    </submittedName>
</protein>